<evidence type="ECO:0000256" key="5">
    <source>
        <dbReference type="ARBA" id="ARBA00022806"/>
    </source>
</evidence>
<keyword evidence="7 11" id="KW-0238">DNA-binding</keyword>
<evidence type="ECO:0000256" key="1">
    <source>
        <dbReference type="ARBA" id="ARBA00009922"/>
    </source>
</evidence>
<comment type="subunit">
    <text evidence="11">Homodimer.</text>
</comment>
<proteinExistence type="inferred from homology"/>
<dbReference type="Gene3D" id="1.10.486.10">
    <property type="entry name" value="PCRA, domain 4"/>
    <property type="match status" value="1"/>
</dbReference>
<keyword evidence="5 11" id="KW-0347">Helicase</keyword>
<dbReference type="InterPro" id="IPR005752">
    <property type="entry name" value="Helicase_Rep"/>
</dbReference>
<dbReference type="EMBL" id="LDJI01000020">
    <property type="protein sequence ID" value="KRG63663.1"/>
    <property type="molecule type" value="Genomic_DNA"/>
</dbReference>
<dbReference type="PANTHER" id="PTHR11070">
    <property type="entry name" value="UVRD / RECB / PCRA DNA HELICASE FAMILY MEMBER"/>
    <property type="match status" value="1"/>
</dbReference>
<keyword evidence="3 11" id="KW-0547">Nucleotide-binding</keyword>
<evidence type="ECO:0000313" key="15">
    <source>
        <dbReference type="EMBL" id="KRG63663.1"/>
    </source>
</evidence>
<dbReference type="AlphaFoldDB" id="A0A0R0C141"/>
<evidence type="ECO:0000256" key="4">
    <source>
        <dbReference type="ARBA" id="ARBA00022801"/>
    </source>
</evidence>
<dbReference type="InterPro" id="IPR013986">
    <property type="entry name" value="DExx_box_DNA_helicase_dom_sf"/>
</dbReference>
<evidence type="ECO:0000256" key="3">
    <source>
        <dbReference type="ARBA" id="ARBA00022741"/>
    </source>
</evidence>
<keyword evidence="16" id="KW-1185">Reference proteome</keyword>
<dbReference type="InterPro" id="IPR000212">
    <property type="entry name" value="DNA_helicase_UvrD/REP"/>
</dbReference>
<dbReference type="Gene3D" id="1.10.10.160">
    <property type="match status" value="1"/>
</dbReference>
<keyword evidence="6 11" id="KW-0067">ATP-binding</keyword>
<dbReference type="EC" id="5.6.2.4" evidence="11"/>
<evidence type="ECO:0000259" key="14">
    <source>
        <dbReference type="PROSITE" id="PS51217"/>
    </source>
</evidence>
<gene>
    <name evidence="11" type="primary">rep</name>
    <name evidence="15" type="ORF">ABB26_10590</name>
</gene>
<dbReference type="CDD" id="cd18807">
    <property type="entry name" value="SF1_C_UvrD"/>
    <property type="match status" value="1"/>
</dbReference>
<dbReference type="GO" id="GO:0005829">
    <property type="term" value="C:cytosol"/>
    <property type="evidence" value="ECO:0007669"/>
    <property type="project" value="TreeGrafter"/>
</dbReference>
<reference evidence="15 16" key="1">
    <citation type="submission" date="2015-05" db="EMBL/GenBank/DDBJ databases">
        <title>Genome sequencing and analysis of members of genus Stenotrophomonas.</title>
        <authorList>
            <person name="Patil P.P."/>
            <person name="Midha S."/>
            <person name="Patil P.B."/>
        </authorList>
    </citation>
    <scope>NUCLEOTIDE SEQUENCE [LARGE SCALE GENOMIC DNA]</scope>
    <source>
        <strain evidence="15 16">DSM 18929</strain>
    </source>
</reference>
<evidence type="ECO:0000256" key="7">
    <source>
        <dbReference type="ARBA" id="ARBA00023125"/>
    </source>
</evidence>
<evidence type="ECO:0000256" key="12">
    <source>
        <dbReference type="PROSITE-ProRule" id="PRU00560"/>
    </source>
</evidence>
<protein>
    <recommendedName>
        <fullName evidence="11">ATP-dependent DNA helicase Rep</fullName>
        <ecNumber evidence="11">5.6.2.4</ecNumber>
    </recommendedName>
    <alternativeName>
        <fullName evidence="11">DNA 3'-5' helicase Rep</fullName>
    </alternativeName>
</protein>
<dbReference type="InterPro" id="IPR027417">
    <property type="entry name" value="P-loop_NTPase"/>
</dbReference>
<comment type="function">
    <text evidence="11">Rep helicase is a single-stranded DNA-dependent ATPase involved in DNA replication; it can initiate unwinding at a nick in the DNA. It binds to the single-stranded DNA and acts in a progressive fashion along the DNA in the 3' to 5' direction.</text>
</comment>
<evidence type="ECO:0000256" key="8">
    <source>
        <dbReference type="ARBA" id="ARBA00023235"/>
    </source>
</evidence>
<dbReference type="InterPro" id="IPR014017">
    <property type="entry name" value="DNA_helicase_UvrD-like_C"/>
</dbReference>
<evidence type="ECO:0000256" key="2">
    <source>
        <dbReference type="ARBA" id="ARBA00022705"/>
    </source>
</evidence>
<dbReference type="GO" id="GO:0006260">
    <property type="term" value="P:DNA replication"/>
    <property type="evidence" value="ECO:0007669"/>
    <property type="project" value="UniProtKB-UniRule"/>
</dbReference>
<dbReference type="GO" id="GO:0003697">
    <property type="term" value="F:single-stranded DNA binding"/>
    <property type="evidence" value="ECO:0007669"/>
    <property type="project" value="UniProtKB-UniRule"/>
</dbReference>
<comment type="catalytic activity">
    <reaction evidence="10 11">
        <text>ATP + H2O = ADP + phosphate + H(+)</text>
        <dbReference type="Rhea" id="RHEA:13065"/>
        <dbReference type="ChEBI" id="CHEBI:15377"/>
        <dbReference type="ChEBI" id="CHEBI:15378"/>
        <dbReference type="ChEBI" id="CHEBI:30616"/>
        <dbReference type="ChEBI" id="CHEBI:43474"/>
        <dbReference type="ChEBI" id="CHEBI:456216"/>
        <dbReference type="EC" id="5.6.2.4"/>
    </reaction>
</comment>
<dbReference type="GO" id="GO:0016887">
    <property type="term" value="F:ATP hydrolysis activity"/>
    <property type="evidence" value="ECO:0007669"/>
    <property type="project" value="RHEA"/>
</dbReference>
<keyword evidence="2 11" id="KW-0235">DNA replication</keyword>
<keyword evidence="4 11" id="KW-0378">Hydrolase</keyword>
<accession>A0A0R0C141</accession>
<feature type="binding site" evidence="12">
    <location>
        <begin position="24"/>
        <end position="31"/>
    </location>
    <ligand>
        <name>ATP</name>
        <dbReference type="ChEBI" id="CHEBI:30616"/>
    </ligand>
</feature>
<dbReference type="InterPro" id="IPR014016">
    <property type="entry name" value="UvrD-like_ATP-bd"/>
</dbReference>
<feature type="domain" description="UvrD-like helicase C-terminal" evidence="14">
    <location>
        <begin position="282"/>
        <end position="555"/>
    </location>
</feature>
<dbReference type="Gene3D" id="3.40.50.300">
    <property type="entry name" value="P-loop containing nucleotide triphosphate hydrolases"/>
    <property type="match status" value="2"/>
</dbReference>
<evidence type="ECO:0000256" key="9">
    <source>
        <dbReference type="ARBA" id="ARBA00034617"/>
    </source>
</evidence>
<dbReference type="Proteomes" id="UP000050864">
    <property type="component" value="Unassembled WGS sequence"/>
</dbReference>
<dbReference type="RefSeq" id="WP_057633881.1">
    <property type="nucleotide sequence ID" value="NZ_LDJI01000020.1"/>
</dbReference>
<dbReference type="PANTHER" id="PTHR11070:SF64">
    <property type="entry name" value="ATP-DEPENDENT DNA HELICASE REP"/>
    <property type="match status" value="1"/>
</dbReference>
<dbReference type="PATRIC" id="fig|405444.3.peg.1200"/>
<keyword evidence="8 11" id="KW-0413">Isomerase</keyword>
<sequence>MLDSLNPPQRAAAVHAEGPLLVLAGAGSGKTRVIVEKIAHLISIGRYPARRIAAITFTNKSAKEMRERVSKRLSGEDAAEVTICTFHALGLKFLQIQYEQVGLKRSFSIFDADDAGAQIKDLLGGSNAKPDDIEDMKSLISRAKNAGMSPEQAMAAARSSREKNAAMVYELYQARLTAFNAVDFDDLIRLPVQVLEENPDIALAWRERIGYLLVDECQDTNDAQYRLLKQLAGPRGNFTCVGDDDQSIYAWRGANPENLQQMARDYPALQIIKLEQNYRCSNRVLRAANALIAHNPHEHLKTLWSDQADGERIRVWECRNSEHEAEKVASEIHFLATSRKIPWSDFCILFRGNFQSRPLEKAMQLVGVPYHLNGGTVFLERQEVKDTLSWLRLLVNPDDDTAFMRAVQSPKRDVGASTLAKLAELASDKDIPMAHAAEAMGALAQLSPRAANSLSKFTDILRALRMDMRDMTSGDLVRRVAKDSGLLAEMRNQAKDTTSYERRANNIEELASWFESGPRGASAADMAAQLALISRNDKDDGGNQVRMMTLHASKGLEFPYVFIVGCEDGVLPHQVSLDEGTLQEERRLLYVGITRAKIQLWMSFSRLTRKFGEHIRLKPSRFFDELPASEIQRDGADPVADAAHKQERAKAGLAAIQALFD</sequence>
<dbReference type="Pfam" id="PF13361">
    <property type="entry name" value="UvrD_C"/>
    <property type="match status" value="1"/>
</dbReference>
<evidence type="ECO:0000256" key="6">
    <source>
        <dbReference type="ARBA" id="ARBA00022840"/>
    </source>
</evidence>
<evidence type="ECO:0000256" key="10">
    <source>
        <dbReference type="ARBA" id="ARBA00048988"/>
    </source>
</evidence>
<dbReference type="HAMAP" id="MF_01920">
    <property type="entry name" value="Helicase_Rep"/>
    <property type="match status" value="1"/>
</dbReference>
<comment type="catalytic activity">
    <reaction evidence="9 11">
        <text>Couples ATP hydrolysis with the unwinding of duplex DNA by translocating in the 3'-5' direction.</text>
        <dbReference type="EC" id="5.6.2.4"/>
    </reaction>
</comment>
<dbReference type="PROSITE" id="PS51198">
    <property type="entry name" value="UVRD_HELICASE_ATP_BIND"/>
    <property type="match status" value="1"/>
</dbReference>
<feature type="binding site" evidence="11">
    <location>
        <position position="279"/>
    </location>
    <ligand>
        <name>ATP</name>
        <dbReference type="ChEBI" id="CHEBI:30616"/>
    </ligand>
</feature>
<dbReference type="OrthoDB" id="9806690at2"/>
<feature type="domain" description="UvrD-like helicase ATP-binding" evidence="13">
    <location>
        <begin position="3"/>
        <end position="281"/>
    </location>
</feature>
<dbReference type="GO" id="GO:0000725">
    <property type="term" value="P:recombinational repair"/>
    <property type="evidence" value="ECO:0007669"/>
    <property type="project" value="TreeGrafter"/>
</dbReference>
<evidence type="ECO:0000259" key="13">
    <source>
        <dbReference type="PROSITE" id="PS51198"/>
    </source>
</evidence>
<dbReference type="PROSITE" id="PS51217">
    <property type="entry name" value="UVRD_HELICASE_CTER"/>
    <property type="match status" value="1"/>
</dbReference>
<dbReference type="GO" id="GO:0005524">
    <property type="term" value="F:ATP binding"/>
    <property type="evidence" value="ECO:0007669"/>
    <property type="project" value="UniProtKB-UniRule"/>
</dbReference>
<dbReference type="STRING" id="405444.ABB26_10590"/>
<comment type="caution">
    <text evidence="15">The sequence shown here is derived from an EMBL/GenBank/DDBJ whole genome shotgun (WGS) entry which is preliminary data.</text>
</comment>
<dbReference type="Pfam" id="PF00580">
    <property type="entry name" value="UvrD-helicase"/>
    <property type="match status" value="1"/>
</dbReference>
<dbReference type="CDD" id="cd17932">
    <property type="entry name" value="DEXQc_UvrD"/>
    <property type="match status" value="1"/>
</dbReference>
<organism evidence="15 16">
    <name type="scientific">Stenotrophomonas humi</name>
    <dbReference type="NCBI Taxonomy" id="405444"/>
    <lineage>
        <taxon>Bacteria</taxon>
        <taxon>Pseudomonadati</taxon>
        <taxon>Pseudomonadota</taxon>
        <taxon>Gammaproteobacteria</taxon>
        <taxon>Lysobacterales</taxon>
        <taxon>Lysobacteraceae</taxon>
        <taxon>Stenotrophomonas</taxon>
    </lineage>
</organism>
<evidence type="ECO:0000313" key="16">
    <source>
        <dbReference type="Proteomes" id="UP000050864"/>
    </source>
</evidence>
<evidence type="ECO:0000256" key="11">
    <source>
        <dbReference type="HAMAP-Rule" id="MF_01920"/>
    </source>
</evidence>
<dbReference type="SUPFAM" id="SSF52540">
    <property type="entry name" value="P-loop containing nucleoside triphosphate hydrolases"/>
    <property type="match status" value="1"/>
</dbReference>
<name>A0A0R0C141_9GAMM</name>
<comment type="similarity">
    <text evidence="1 11">Belongs to the helicase family. UvrD subfamily.</text>
</comment>
<dbReference type="GO" id="GO:0043138">
    <property type="term" value="F:3'-5' DNA helicase activity"/>
    <property type="evidence" value="ECO:0007669"/>
    <property type="project" value="UniProtKB-UniRule"/>
</dbReference>